<sequence>MVACVEYDAHYNGCSYGLFMFDVTEENGRLMTIGATERHAKPETHTYIFKCSMDGGNHLNKYLVKVDVVIERHKVAQLGGPQPEFPREQSNHDQNPYCQDPNPPPIFLQEIKQFGAYSPQSAPVPEPVEVLAQGLARVAEGLTAFSTRPNSPNFINSKWIKKEGAYERV</sequence>
<keyword evidence="2" id="KW-1185">Reference proteome</keyword>
<reference evidence="2" key="1">
    <citation type="journal article" date="2019" name="Curr. Biol.">
        <title>Genome Sequence of Striga asiatica Provides Insight into the Evolution of Plant Parasitism.</title>
        <authorList>
            <person name="Yoshida S."/>
            <person name="Kim S."/>
            <person name="Wafula E.K."/>
            <person name="Tanskanen J."/>
            <person name="Kim Y.M."/>
            <person name="Honaas L."/>
            <person name="Yang Z."/>
            <person name="Spallek T."/>
            <person name="Conn C.E."/>
            <person name="Ichihashi Y."/>
            <person name="Cheong K."/>
            <person name="Cui S."/>
            <person name="Der J.P."/>
            <person name="Gundlach H."/>
            <person name="Jiao Y."/>
            <person name="Hori C."/>
            <person name="Ishida J.K."/>
            <person name="Kasahara H."/>
            <person name="Kiba T."/>
            <person name="Kim M.S."/>
            <person name="Koo N."/>
            <person name="Laohavisit A."/>
            <person name="Lee Y.H."/>
            <person name="Lumba S."/>
            <person name="McCourt P."/>
            <person name="Mortimer J.C."/>
            <person name="Mutuku J.M."/>
            <person name="Nomura T."/>
            <person name="Sasaki-Sekimoto Y."/>
            <person name="Seto Y."/>
            <person name="Wang Y."/>
            <person name="Wakatake T."/>
            <person name="Sakakibara H."/>
            <person name="Demura T."/>
            <person name="Yamaguchi S."/>
            <person name="Yoneyama K."/>
            <person name="Manabe R.I."/>
            <person name="Nelson D.C."/>
            <person name="Schulman A.H."/>
            <person name="Timko M.P."/>
            <person name="dePamphilis C.W."/>
            <person name="Choi D."/>
            <person name="Shirasu K."/>
        </authorList>
    </citation>
    <scope>NUCLEOTIDE SEQUENCE [LARGE SCALE GENOMIC DNA]</scope>
    <source>
        <strain evidence="2">cv. UVA1</strain>
    </source>
</reference>
<gene>
    <name evidence="1" type="ORF">STAS_09142</name>
</gene>
<comment type="caution">
    <text evidence="1">The sequence shown here is derived from an EMBL/GenBank/DDBJ whole genome shotgun (WGS) entry which is preliminary data.</text>
</comment>
<dbReference type="AlphaFoldDB" id="A0A5A7PK92"/>
<evidence type="ECO:0000313" key="2">
    <source>
        <dbReference type="Proteomes" id="UP000325081"/>
    </source>
</evidence>
<organism evidence="1 2">
    <name type="scientific">Striga asiatica</name>
    <name type="common">Asiatic witchweed</name>
    <name type="synonym">Buchnera asiatica</name>
    <dbReference type="NCBI Taxonomy" id="4170"/>
    <lineage>
        <taxon>Eukaryota</taxon>
        <taxon>Viridiplantae</taxon>
        <taxon>Streptophyta</taxon>
        <taxon>Embryophyta</taxon>
        <taxon>Tracheophyta</taxon>
        <taxon>Spermatophyta</taxon>
        <taxon>Magnoliopsida</taxon>
        <taxon>eudicotyledons</taxon>
        <taxon>Gunneridae</taxon>
        <taxon>Pentapetalae</taxon>
        <taxon>asterids</taxon>
        <taxon>lamiids</taxon>
        <taxon>Lamiales</taxon>
        <taxon>Orobanchaceae</taxon>
        <taxon>Buchnereae</taxon>
        <taxon>Striga</taxon>
    </lineage>
</organism>
<accession>A0A5A7PK92</accession>
<dbReference type="EMBL" id="BKCP01004661">
    <property type="protein sequence ID" value="GER33036.1"/>
    <property type="molecule type" value="Genomic_DNA"/>
</dbReference>
<name>A0A5A7PK92_STRAF</name>
<evidence type="ECO:0000313" key="1">
    <source>
        <dbReference type="EMBL" id="GER33036.1"/>
    </source>
</evidence>
<proteinExistence type="predicted"/>
<protein>
    <submittedName>
        <fullName evidence="1">Rhamnulose-1-phosphate aldolase/alcoholdehydrogenase</fullName>
    </submittedName>
</protein>
<dbReference type="Proteomes" id="UP000325081">
    <property type="component" value="Unassembled WGS sequence"/>
</dbReference>